<feature type="binding site" evidence="7">
    <location>
        <begin position="20"/>
        <end position="27"/>
    </location>
    <ligand>
        <name>NADP(+)</name>
        <dbReference type="ChEBI" id="CHEBI:58349"/>
    </ligand>
</feature>
<proteinExistence type="inferred from homology"/>
<dbReference type="PANTHER" id="PTHR23429:SF0">
    <property type="entry name" value="GLUCOSE-6-PHOSPHATE 1-DEHYDROGENASE"/>
    <property type="match status" value="1"/>
</dbReference>
<feature type="binding site" evidence="7">
    <location>
        <position position="151"/>
    </location>
    <ligand>
        <name>NADP(+)</name>
        <dbReference type="ChEBI" id="CHEBI:58349"/>
    </ligand>
</feature>
<accession>A0A318HDJ9</accession>
<feature type="active site" description="Proton acceptor" evidence="7">
    <location>
        <position position="243"/>
    </location>
</feature>
<comment type="function">
    <text evidence="7">Catalyzes the oxidation of glucose 6-phosphate to 6-phosphogluconolactone.</text>
</comment>
<evidence type="ECO:0000256" key="2">
    <source>
        <dbReference type="ARBA" id="ARBA00009975"/>
    </source>
</evidence>
<feature type="binding site" evidence="7">
    <location>
        <position position="238"/>
    </location>
    <ligand>
        <name>substrate</name>
    </ligand>
</feature>
<feature type="domain" description="Glucose-6-phosphate dehydrogenase NAD-binding" evidence="8">
    <location>
        <begin position="17"/>
        <end position="190"/>
    </location>
</feature>
<dbReference type="PIRSF" id="PIRSF000110">
    <property type="entry name" value="G6PD"/>
    <property type="match status" value="1"/>
</dbReference>
<keyword evidence="11" id="KW-1185">Reference proteome</keyword>
<evidence type="ECO:0000256" key="7">
    <source>
        <dbReference type="HAMAP-Rule" id="MF_00966"/>
    </source>
</evidence>
<organism evidence="10 11">
    <name type="scientific">Sphaerotilus hippei</name>
    <dbReference type="NCBI Taxonomy" id="744406"/>
    <lineage>
        <taxon>Bacteria</taxon>
        <taxon>Pseudomonadati</taxon>
        <taxon>Pseudomonadota</taxon>
        <taxon>Betaproteobacteria</taxon>
        <taxon>Burkholderiales</taxon>
        <taxon>Sphaerotilaceae</taxon>
        <taxon>Sphaerotilus</taxon>
    </lineage>
</organism>
<dbReference type="GO" id="GO:0006006">
    <property type="term" value="P:glucose metabolic process"/>
    <property type="evidence" value="ECO:0007669"/>
    <property type="project" value="UniProtKB-KW"/>
</dbReference>
<evidence type="ECO:0000313" key="10">
    <source>
        <dbReference type="EMBL" id="PXW99299.1"/>
    </source>
</evidence>
<keyword evidence="5 7" id="KW-0560">Oxidoreductase</keyword>
<evidence type="ECO:0000256" key="5">
    <source>
        <dbReference type="ARBA" id="ARBA00023002"/>
    </source>
</evidence>
<evidence type="ECO:0000256" key="4">
    <source>
        <dbReference type="ARBA" id="ARBA00022857"/>
    </source>
</evidence>
<dbReference type="InterPro" id="IPR036291">
    <property type="entry name" value="NAD(P)-bd_dom_sf"/>
</dbReference>
<comment type="caution">
    <text evidence="10">The sequence shown here is derived from an EMBL/GenBank/DDBJ whole genome shotgun (WGS) entry which is preliminary data.</text>
</comment>
<sequence>MAKISPGVGPRYPQVVVLFGATGDLARRKLLPGLYHLSSAGFIPGCRIIGVSLDEMDVEGFRQAARGALEEFSSRTLTEPDWEAFARSLDYVPLAAGAGALRAAVDRAEMSLGGESRRLHYLSVPPSAALSAVRLLGEAGLVERSRIVMEKPFGTDKASAVTLNARLHEVFAEEQIFRIDHFLGKEPAQNILAFRFANGLFEPIWNRNFIDHVQIDVPETLGLGKRSGFYEQTGAYRDMVVTHLFQILAFMAMEPPTALEPAPISEEKNKVFRSMLPIQPHDVVRGQYTGYRDEEGVDPESETETFIALKCFIDNWRWAGVPFFLRTGKRLAEGQRIISIAFREPPKSMFPAGSGVGAQGPDHLTFDLADASKMSLSFYGKRPGPGMRLDKLSLQFAMHDTGLIGDVLEAYERLILDAMRGDRTLFTTAEGIERLWEVSTHLLEAPPPVRLYAPGSWGPKSIHQLIAPHAWRLPFERAWRDPNRHGG</sequence>
<evidence type="ECO:0000259" key="8">
    <source>
        <dbReference type="Pfam" id="PF00479"/>
    </source>
</evidence>
<keyword evidence="3 7" id="KW-0313">Glucose metabolism</keyword>
<dbReference type="Pfam" id="PF02781">
    <property type="entry name" value="G6PD_C"/>
    <property type="match status" value="1"/>
</dbReference>
<protein>
    <recommendedName>
        <fullName evidence="7">Glucose-6-phosphate 1-dehydrogenase</fullName>
        <shortName evidence="7">G6PD</shortName>
        <ecNumber evidence="7">1.1.1.49</ecNumber>
    </recommendedName>
</protein>
<dbReference type="InterPro" id="IPR022675">
    <property type="entry name" value="G6P_DH_C"/>
</dbReference>
<dbReference type="Gene3D" id="3.30.360.10">
    <property type="entry name" value="Dihydrodipicolinate Reductase, domain 2"/>
    <property type="match status" value="1"/>
</dbReference>
<gene>
    <name evidence="7" type="primary">zwf</name>
    <name evidence="10" type="ORF">C7444_101129</name>
</gene>
<feature type="binding site" evidence="7">
    <location>
        <position position="185"/>
    </location>
    <ligand>
        <name>substrate</name>
    </ligand>
</feature>
<dbReference type="SUPFAM" id="SSF51735">
    <property type="entry name" value="NAD(P)-binding Rossmann-fold domains"/>
    <property type="match status" value="1"/>
</dbReference>
<keyword evidence="4 7" id="KW-0521">NADP</keyword>
<dbReference type="NCBIfam" id="TIGR00871">
    <property type="entry name" value="zwf"/>
    <property type="match status" value="1"/>
</dbReference>
<dbReference type="GO" id="GO:0004345">
    <property type="term" value="F:glucose-6-phosphate dehydrogenase activity"/>
    <property type="evidence" value="ECO:0007669"/>
    <property type="project" value="UniProtKB-UniRule"/>
</dbReference>
<evidence type="ECO:0000256" key="6">
    <source>
        <dbReference type="ARBA" id="ARBA00023277"/>
    </source>
</evidence>
<dbReference type="RefSeq" id="WP_110398883.1">
    <property type="nucleotide sequence ID" value="NZ_QJJS01000001.1"/>
</dbReference>
<dbReference type="OrthoDB" id="9802739at2"/>
<feature type="domain" description="Glucose-6-phosphate dehydrogenase C-terminal" evidence="9">
    <location>
        <begin position="192"/>
        <end position="470"/>
    </location>
</feature>
<dbReference type="UniPathway" id="UPA00115">
    <property type="reaction ID" value="UER00408"/>
</dbReference>
<dbReference type="EC" id="1.1.1.49" evidence="7"/>
<dbReference type="PROSITE" id="PS00069">
    <property type="entry name" value="G6P_DEHYDROGENASE"/>
    <property type="match status" value="1"/>
</dbReference>
<dbReference type="InterPro" id="IPR019796">
    <property type="entry name" value="G6P_DH_AS"/>
</dbReference>
<dbReference type="GO" id="GO:0009051">
    <property type="term" value="P:pentose-phosphate shunt, oxidative branch"/>
    <property type="evidence" value="ECO:0007669"/>
    <property type="project" value="TreeGrafter"/>
</dbReference>
<evidence type="ECO:0000259" key="9">
    <source>
        <dbReference type="Pfam" id="PF02781"/>
    </source>
</evidence>
<dbReference type="Pfam" id="PF00479">
    <property type="entry name" value="G6PD_N"/>
    <property type="match status" value="1"/>
</dbReference>
<dbReference type="AlphaFoldDB" id="A0A318HDJ9"/>
<keyword evidence="6 7" id="KW-0119">Carbohydrate metabolism</keyword>
<dbReference type="PANTHER" id="PTHR23429">
    <property type="entry name" value="GLUCOSE-6-PHOSPHATE 1-DEHYDROGENASE G6PD"/>
    <property type="match status" value="1"/>
</dbReference>
<feature type="binding site" evidence="7">
    <location>
        <position position="181"/>
    </location>
    <ligand>
        <name>substrate</name>
    </ligand>
</feature>
<dbReference type="HAMAP" id="MF_00966">
    <property type="entry name" value="G6PD"/>
    <property type="match status" value="1"/>
</dbReference>
<comment type="similarity">
    <text evidence="2 7">Belongs to the glucose-6-phosphate dehydrogenase family.</text>
</comment>
<dbReference type="SUPFAM" id="SSF55347">
    <property type="entry name" value="Glyceraldehyde-3-phosphate dehydrogenase-like, C-terminal domain"/>
    <property type="match status" value="1"/>
</dbReference>
<comment type="caution">
    <text evidence="7">Lacks conserved residue(s) required for the propagation of feature annotation.</text>
</comment>
<dbReference type="InterPro" id="IPR022674">
    <property type="entry name" value="G6P_DH_NAD-bd"/>
</dbReference>
<comment type="catalytic activity">
    <reaction evidence="7">
        <text>D-glucose 6-phosphate + NADP(+) = 6-phospho-D-glucono-1,5-lactone + NADPH + H(+)</text>
        <dbReference type="Rhea" id="RHEA:15841"/>
        <dbReference type="ChEBI" id="CHEBI:15378"/>
        <dbReference type="ChEBI" id="CHEBI:57783"/>
        <dbReference type="ChEBI" id="CHEBI:57955"/>
        <dbReference type="ChEBI" id="CHEBI:58349"/>
        <dbReference type="ChEBI" id="CHEBI:61548"/>
        <dbReference type="EC" id="1.1.1.49"/>
    </reaction>
</comment>
<dbReference type="Proteomes" id="UP000247811">
    <property type="component" value="Unassembled WGS sequence"/>
</dbReference>
<dbReference type="InterPro" id="IPR001282">
    <property type="entry name" value="G6P_DH"/>
</dbReference>
<reference evidence="10 11" key="1">
    <citation type="submission" date="2018-05" db="EMBL/GenBank/DDBJ databases">
        <title>Genomic Encyclopedia of Type Strains, Phase IV (KMG-IV): sequencing the most valuable type-strain genomes for metagenomic binning, comparative biology and taxonomic classification.</title>
        <authorList>
            <person name="Goeker M."/>
        </authorList>
    </citation>
    <scope>NUCLEOTIDE SEQUENCE [LARGE SCALE GENOMIC DNA]</scope>
    <source>
        <strain evidence="10 11">DSM 566</strain>
    </source>
</reference>
<dbReference type="EMBL" id="QJJS01000001">
    <property type="protein sequence ID" value="PXW99299.1"/>
    <property type="molecule type" value="Genomic_DNA"/>
</dbReference>
<name>A0A318HDJ9_9BURK</name>
<evidence type="ECO:0000313" key="11">
    <source>
        <dbReference type="Proteomes" id="UP000247811"/>
    </source>
</evidence>
<feature type="binding site" evidence="7">
    <location>
        <position position="219"/>
    </location>
    <ligand>
        <name>substrate</name>
    </ligand>
</feature>
<dbReference type="Gene3D" id="3.40.50.720">
    <property type="entry name" value="NAD(P)-binding Rossmann-like Domain"/>
    <property type="match status" value="1"/>
</dbReference>
<dbReference type="GO" id="GO:0050661">
    <property type="term" value="F:NADP binding"/>
    <property type="evidence" value="ECO:0007669"/>
    <property type="project" value="UniProtKB-UniRule"/>
</dbReference>
<dbReference type="GO" id="GO:0005829">
    <property type="term" value="C:cytosol"/>
    <property type="evidence" value="ECO:0007669"/>
    <property type="project" value="TreeGrafter"/>
</dbReference>
<evidence type="ECO:0000256" key="3">
    <source>
        <dbReference type="ARBA" id="ARBA00022526"/>
    </source>
</evidence>
<evidence type="ECO:0000256" key="1">
    <source>
        <dbReference type="ARBA" id="ARBA00004937"/>
    </source>
</evidence>
<feature type="binding site" evidence="7">
    <location>
        <position position="329"/>
    </location>
    <ligand>
        <name>substrate</name>
    </ligand>
</feature>
<dbReference type="PRINTS" id="PR00079">
    <property type="entry name" value="G6PDHDRGNASE"/>
</dbReference>
<comment type="pathway">
    <text evidence="1 7">Carbohydrate degradation; pentose phosphate pathway; D-ribulose 5-phosphate from D-glucose 6-phosphate (oxidative stage): step 1/3.</text>
</comment>